<organism evidence="1 2">
    <name type="scientific">Handroanthus impetiginosus</name>
    <dbReference type="NCBI Taxonomy" id="429701"/>
    <lineage>
        <taxon>Eukaryota</taxon>
        <taxon>Viridiplantae</taxon>
        <taxon>Streptophyta</taxon>
        <taxon>Embryophyta</taxon>
        <taxon>Tracheophyta</taxon>
        <taxon>Spermatophyta</taxon>
        <taxon>Magnoliopsida</taxon>
        <taxon>eudicotyledons</taxon>
        <taxon>Gunneridae</taxon>
        <taxon>Pentapetalae</taxon>
        <taxon>asterids</taxon>
        <taxon>lamiids</taxon>
        <taxon>Lamiales</taxon>
        <taxon>Bignoniaceae</taxon>
        <taxon>Crescentiina</taxon>
        <taxon>Tabebuia alliance</taxon>
        <taxon>Handroanthus</taxon>
    </lineage>
</organism>
<comment type="caution">
    <text evidence="1">The sequence shown here is derived from an EMBL/GenBank/DDBJ whole genome shotgun (WGS) entry which is preliminary data.</text>
</comment>
<dbReference type="EMBL" id="NKXS01003611">
    <property type="protein sequence ID" value="PIN09087.1"/>
    <property type="molecule type" value="Genomic_DNA"/>
</dbReference>
<reference evidence="2" key="1">
    <citation type="journal article" date="2018" name="Gigascience">
        <title>Genome assembly of the Pink Ipe (Handroanthus impetiginosus, Bignoniaceae), a highly valued, ecologically keystone Neotropical timber forest tree.</title>
        <authorList>
            <person name="Silva-Junior O.B."/>
            <person name="Grattapaglia D."/>
            <person name="Novaes E."/>
            <person name="Collevatti R.G."/>
        </authorList>
    </citation>
    <scope>NUCLEOTIDE SEQUENCE [LARGE SCALE GENOMIC DNA]</scope>
    <source>
        <strain evidence="2">cv. UFG-1</strain>
    </source>
</reference>
<sequence>MNGASSFDLPKADITSDSPAAAIKKLSVEEPMLKKHNKTFESTRRQPLSPEASEFCPRVVRTKVEKIKKTPFEELPSVKPAIDDMISDMKRYRGDTFFLENLLEPFFKGTSRYGKSKLDFTQRKMQEAYEQALSLIQQDLLKVEALESERVNEMNVRLADLTDKEKLANLMFLKAQKDLSNIQESVATKRENVSKLANTPYVSKKETDALKRIGVLLEESRQDLVAFDLFL</sequence>
<protein>
    <submittedName>
        <fullName evidence="1">Uncharacterized protein</fullName>
    </submittedName>
</protein>
<keyword evidence="2" id="KW-1185">Reference proteome</keyword>
<dbReference type="AlphaFoldDB" id="A0A2G9GUY5"/>
<dbReference type="OrthoDB" id="928199at2759"/>
<evidence type="ECO:0000313" key="2">
    <source>
        <dbReference type="Proteomes" id="UP000231279"/>
    </source>
</evidence>
<gene>
    <name evidence="1" type="ORF">CDL12_18331</name>
</gene>
<dbReference type="Proteomes" id="UP000231279">
    <property type="component" value="Unassembled WGS sequence"/>
</dbReference>
<accession>A0A2G9GUY5</accession>
<name>A0A2G9GUY5_9LAMI</name>
<evidence type="ECO:0000313" key="1">
    <source>
        <dbReference type="EMBL" id="PIN09087.1"/>
    </source>
</evidence>
<proteinExistence type="predicted"/>